<feature type="signal peptide" evidence="1">
    <location>
        <begin position="1"/>
        <end position="21"/>
    </location>
</feature>
<reference evidence="2 3" key="1">
    <citation type="journal article" date="2016" name="Nat. Commun.">
        <title>Thousands of microbial genomes shed light on interconnected biogeochemical processes in an aquifer system.</title>
        <authorList>
            <person name="Anantharaman K."/>
            <person name="Brown C.T."/>
            <person name="Hug L.A."/>
            <person name="Sharon I."/>
            <person name="Castelle C.J."/>
            <person name="Probst A.J."/>
            <person name="Thomas B.C."/>
            <person name="Singh A."/>
            <person name="Wilkins M.J."/>
            <person name="Karaoz U."/>
            <person name="Brodie E.L."/>
            <person name="Williams K.H."/>
            <person name="Hubbard S.S."/>
            <person name="Banfield J.F."/>
        </authorList>
    </citation>
    <scope>NUCLEOTIDE SEQUENCE [LARGE SCALE GENOMIC DNA]</scope>
</reference>
<protein>
    <submittedName>
        <fullName evidence="2">Uncharacterized protein</fullName>
    </submittedName>
</protein>
<accession>A0A1G2M8S9</accession>
<evidence type="ECO:0000313" key="3">
    <source>
        <dbReference type="Proteomes" id="UP000178121"/>
    </source>
</evidence>
<name>A0A1G2M8S9_9BACT</name>
<dbReference type="EMBL" id="MHRI01000032">
    <property type="protein sequence ID" value="OHA20248.1"/>
    <property type="molecule type" value="Genomic_DNA"/>
</dbReference>
<gene>
    <name evidence="2" type="ORF">A2849_02930</name>
</gene>
<dbReference type="AlphaFoldDB" id="A0A1G2M8S9"/>
<comment type="caution">
    <text evidence="2">The sequence shown here is derived from an EMBL/GenBank/DDBJ whole genome shotgun (WGS) entry which is preliminary data.</text>
</comment>
<organism evidence="2 3">
    <name type="scientific">Candidatus Taylorbacteria bacterium RIFCSPHIGHO2_01_FULL_51_15</name>
    <dbReference type="NCBI Taxonomy" id="1802304"/>
    <lineage>
        <taxon>Bacteria</taxon>
        <taxon>Candidatus Tayloriibacteriota</taxon>
    </lineage>
</organism>
<dbReference type="Proteomes" id="UP000178121">
    <property type="component" value="Unassembled WGS sequence"/>
</dbReference>
<evidence type="ECO:0000256" key="1">
    <source>
        <dbReference type="SAM" id="SignalP"/>
    </source>
</evidence>
<sequence>MSRNILLALLLVLPLLPKAFAATNDLNVSAVVTTNTEPRIIKITLFRLGEGVDKKGMKKFTIEIGWETTHPNSIRQIESSNDLVSWTERAEMSNIPSPWSVTMYWDWDERHLAPRFWRVKERPWPQQL</sequence>
<evidence type="ECO:0000313" key="2">
    <source>
        <dbReference type="EMBL" id="OHA20248.1"/>
    </source>
</evidence>
<proteinExistence type="predicted"/>
<feature type="chain" id="PRO_5009583618" evidence="1">
    <location>
        <begin position="22"/>
        <end position="128"/>
    </location>
</feature>
<keyword evidence="1" id="KW-0732">Signal</keyword>